<dbReference type="InterPro" id="IPR000917">
    <property type="entry name" value="Sulfatase_N"/>
</dbReference>
<dbReference type="AlphaFoldDB" id="A0A7X0LKG0"/>
<dbReference type="Gene3D" id="3.40.720.10">
    <property type="entry name" value="Alkaline Phosphatase, subunit A"/>
    <property type="match status" value="1"/>
</dbReference>
<dbReference type="SUPFAM" id="SSF49373">
    <property type="entry name" value="Invasin/intimin cell-adhesion fragments"/>
    <property type="match status" value="1"/>
</dbReference>
<dbReference type="EMBL" id="JACHGY010000001">
    <property type="protein sequence ID" value="MBB6429809.1"/>
    <property type="molecule type" value="Genomic_DNA"/>
</dbReference>
<sequence>MKYLTSLFVSCFVIALTADRAVAAEPGQTDRPNIVYILIDDLSWFTMTSYGATAVTSGQQHFKDVPLSMPHIDALASGGVMCEQAYVYPICEPTRVAILSGMHNGRNFIAPKALHESQITISDVFKRAGYATGMFGKWKQTRGTKEISAADYIFRFGWDEYLCFDVANKAPGWSRFLDPTLYHNGEVLHFTKDDKDPVTGRRVYGPDVCNRALLKFIDDHKDQPFFVYYPMILVHDEHTPTPDTVPASAYDNFDIKGDFKHGAMKGDARQYFPDMLAYMDKLIGKVVEKLEEHDLRENTLIVIMGDNGTKAVFEATQPDGSKIAGGKGHSRFTGEHVGLIFNQPGTVPAGGAGQARTFSGLVDATDIYPTFLEACGIDIPNPDRIDGISVWPQVIGRANGAGRQAIFKWYNGNRKITDLEKKIEFAHTADFKRYAPHHDFPNGRFFDLRDNPWEEQGKKGPKIGWQNFFYHGLDVNQLTPEQQAAYDMLGETLDEKAYVPVKSLKIAAPSQAVSRGQTIDLTCAVIPANATRNNVIWESSNPKIASIDKFGTVTGHKTGSVTITVYSWDDANPVANPNMTEFLRDGVKDTVKIEVRRESLTSTMR</sequence>
<feature type="signal peptide" evidence="3">
    <location>
        <begin position="1"/>
        <end position="23"/>
    </location>
</feature>
<evidence type="ECO:0000313" key="6">
    <source>
        <dbReference type="Proteomes" id="UP000541810"/>
    </source>
</evidence>
<dbReference type="Pfam" id="PF00884">
    <property type="entry name" value="Sulfatase"/>
    <property type="match status" value="1"/>
</dbReference>
<dbReference type="Proteomes" id="UP000541810">
    <property type="component" value="Unassembled WGS sequence"/>
</dbReference>
<evidence type="ECO:0000313" key="5">
    <source>
        <dbReference type="EMBL" id="MBB6429809.1"/>
    </source>
</evidence>
<organism evidence="5 6">
    <name type="scientific">Algisphaera agarilytica</name>
    <dbReference type="NCBI Taxonomy" id="1385975"/>
    <lineage>
        <taxon>Bacteria</taxon>
        <taxon>Pseudomonadati</taxon>
        <taxon>Planctomycetota</taxon>
        <taxon>Phycisphaerae</taxon>
        <taxon>Phycisphaerales</taxon>
        <taxon>Phycisphaeraceae</taxon>
        <taxon>Algisphaera</taxon>
    </lineage>
</organism>
<protein>
    <submittedName>
        <fullName evidence="5">Arylsulfatase A-like enzyme</fullName>
    </submittedName>
</protein>
<dbReference type="GO" id="GO:0004065">
    <property type="term" value="F:arylsulfatase activity"/>
    <property type="evidence" value="ECO:0007669"/>
    <property type="project" value="TreeGrafter"/>
</dbReference>
<accession>A0A7X0LKG0</accession>
<dbReference type="PANTHER" id="PTHR42693:SF53">
    <property type="entry name" value="ENDO-4-O-SULFATASE"/>
    <property type="match status" value="1"/>
</dbReference>
<gene>
    <name evidence="5" type="ORF">HNQ40_001615</name>
</gene>
<name>A0A7X0LKG0_9BACT</name>
<dbReference type="PANTHER" id="PTHR42693">
    <property type="entry name" value="ARYLSULFATASE FAMILY MEMBER"/>
    <property type="match status" value="1"/>
</dbReference>
<dbReference type="RefSeq" id="WP_184677371.1">
    <property type="nucleotide sequence ID" value="NZ_JACHGY010000001.1"/>
</dbReference>
<dbReference type="Pfam" id="PF02368">
    <property type="entry name" value="Big_2"/>
    <property type="match status" value="1"/>
</dbReference>
<feature type="domain" description="BIG2" evidence="4">
    <location>
        <begin position="500"/>
        <end position="575"/>
    </location>
</feature>
<proteinExistence type="inferred from homology"/>
<comment type="caution">
    <text evidence="5">The sequence shown here is derived from an EMBL/GenBank/DDBJ whole genome shotgun (WGS) entry which is preliminary data.</text>
</comment>
<reference evidence="5 6" key="1">
    <citation type="submission" date="2020-08" db="EMBL/GenBank/DDBJ databases">
        <title>Genomic Encyclopedia of Type Strains, Phase IV (KMG-IV): sequencing the most valuable type-strain genomes for metagenomic binning, comparative biology and taxonomic classification.</title>
        <authorList>
            <person name="Goeker M."/>
        </authorList>
    </citation>
    <scope>NUCLEOTIDE SEQUENCE [LARGE SCALE GENOMIC DNA]</scope>
    <source>
        <strain evidence="5 6">DSM 103725</strain>
    </source>
</reference>
<dbReference type="InterPro" id="IPR050738">
    <property type="entry name" value="Sulfatase"/>
</dbReference>
<keyword evidence="2" id="KW-0378">Hydrolase</keyword>
<dbReference type="InterPro" id="IPR003343">
    <property type="entry name" value="Big_2"/>
</dbReference>
<dbReference type="Gene3D" id="2.60.40.1080">
    <property type="match status" value="1"/>
</dbReference>
<keyword evidence="3" id="KW-0732">Signal</keyword>
<dbReference type="InterPro" id="IPR008964">
    <property type="entry name" value="Invasin/intimin_cell_adhesion"/>
</dbReference>
<dbReference type="InterPro" id="IPR017850">
    <property type="entry name" value="Alkaline_phosphatase_core_sf"/>
</dbReference>
<comment type="similarity">
    <text evidence="1">Belongs to the sulfatase family.</text>
</comment>
<evidence type="ECO:0000256" key="3">
    <source>
        <dbReference type="SAM" id="SignalP"/>
    </source>
</evidence>
<dbReference type="SMART" id="SM00635">
    <property type="entry name" value="BID_2"/>
    <property type="match status" value="1"/>
</dbReference>
<evidence type="ECO:0000259" key="4">
    <source>
        <dbReference type="SMART" id="SM00635"/>
    </source>
</evidence>
<dbReference type="SUPFAM" id="SSF53649">
    <property type="entry name" value="Alkaline phosphatase-like"/>
    <property type="match status" value="1"/>
</dbReference>
<feature type="chain" id="PRO_5031228041" evidence="3">
    <location>
        <begin position="24"/>
        <end position="605"/>
    </location>
</feature>
<keyword evidence="6" id="KW-1185">Reference proteome</keyword>
<evidence type="ECO:0000256" key="2">
    <source>
        <dbReference type="ARBA" id="ARBA00022801"/>
    </source>
</evidence>
<evidence type="ECO:0000256" key="1">
    <source>
        <dbReference type="ARBA" id="ARBA00008779"/>
    </source>
</evidence>